<organism evidence="12 13">
    <name type="scientific">Phaeovibrio sulfidiphilus</name>
    <dbReference type="NCBI Taxonomy" id="1220600"/>
    <lineage>
        <taxon>Bacteria</taxon>
        <taxon>Pseudomonadati</taxon>
        <taxon>Pseudomonadota</taxon>
        <taxon>Alphaproteobacteria</taxon>
        <taxon>Rhodospirillales</taxon>
        <taxon>Rhodospirillaceae</taxon>
        <taxon>Phaeovibrio</taxon>
    </lineage>
</organism>
<dbReference type="PANTHER" id="PTHR11649:SF13">
    <property type="entry name" value="ENGB-TYPE G DOMAIN-CONTAINING PROTEIN"/>
    <property type="match status" value="1"/>
</dbReference>
<proteinExistence type="inferred from homology"/>
<gene>
    <name evidence="10" type="primary">engB</name>
    <name evidence="12" type="ORF">IHV25_00415</name>
</gene>
<evidence type="ECO:0000256" key="8">
    <source>
        <dbReference type="ARBA" id="ARBA00023210"/>
    </source>
</evidence>
<evidence type="ECO:0000256" key="2">
    <source>
        <dbReference type="ARBA" id="ARBA00009638"/>
    </source>
</evidence>
<dbReference type="Pfam" id="PF01926">
    <property type="entry name" value="MMR_HSR1"/>
    <property type="match status" value="1"/>
</dbReference>
<dbReference type="GO" id="GO:0000917">
    <property type="term" value="P:division septum assembly"/>
    <property type="evidence" value="ECO:0007669"/>
    <property type="project" value="UniProtKB-KW"/>
</dbReference>
<feature type="domain" description="EngB-type G" evidence="11">
    <location>
        <begin position="48"/>
        <end position="229"/>
    </location>
</feature>
<keyword evidence="6" id="KW-0460">Magnesium</keyword>
<dbReference type="PANTHER" id="PTHR11649">
    <property type="entry name" value="MSS1/TRME-RELATED GTP-BINDING PROTEIN"/>
    <property type="match status" value="1"/>
</dbReference>
<dbReference type="GO" id="GO:0005525">
    <property type="term" value="F:GTP binding"/>
    <property type="evidence" value="ECO:0007669"/>
    <property type="project" value="UniProtKB-UniRule"/>
</dbReference>
<name>A0A8J7CCT9_9PROT</name>
<dbReference type="CDD" id="cd01876">
    <property type="entry name" value="YihA_EngB"/>
    <property type="match status" value="1"/>
</dbReference>
<evidence type="ECO:0000313" key="13">
    <source>
        <dbReference type="Proteomes" id="UP000631034"/>
    </source>
</evidence>
<evidence type="ECO:0000256" key="3">
    <source>
        <dbReference type="ARBA" id="ARBA00022618"/>
    </source>
</evidence>
<dbReference type="AlphaFoldDB" id="A0A8J7CCT9"/>
<dbReference type="GO" id="GO:0005829">
    <property type="term" value="C:cytosol"/>
    <property type="evidence" value="ECO:0007669"/>
    <property type="project" value="TreeGrafter"/>
</dbReference>
<dbReference type="Proteomes" id="UP000631034">
    <property type="component" value="Unassembled WGS sequence"/>
</dbReference>
<evidence type="ECO:0000256" key="10">
    <source>
        <dbReference type="HAMAP-Rule" id="MF_00321"/>
    </source>
</evidence>
<dbReference type="EMBL" id="JACZHT010000001">
    <property type="protein sequence ID" value="MBE1236124.1"/>
    <property type="molecule type" value="Genomic_DNA"/>
</dbReference>
<sequence length="229" mass="24899">MTAGTPEIPEIDSASPEGEALEFGRWLFAQPCTFLMGAVSLEGLPNHDLSEIAFCGRSNVGKSSLVNALTGRKTLARTSNTPGRTQELNYFRLGPEAPDQPALMMVDLPGYGFAKAPKALVERWTRLVLSYLKGRPQLRRVCLLIDSRHGLKPTDIEVMSMLDTAAVNYQVILTKTDKPSATAVRACLEATQKTLAKHVAAYPEVLMTSSRDGDGVALLRARLAALTRE</sequence>
<dbReference type="SUPFAM" id="SSF52540">
    <property type="entry name" value="P-loop containing nucleoside triphosphate hydrolases"/>
    <property type="match status" value="1"/>
</dbReference>
<dbReference type="Gene3D" id="3.40.50.300">
    <property type="entry name" value="P-loop containing nucleotide triphosphate hydrolases"/>
    <property type="match status" value="1"/>
</dbReference>
<keyword evidence="8 10" id="KW-0717">Septation</keyword>
<dbReference type="PROSITE" id="PS51706">
    <property type="entry name" value="G_ENGB"/>
    <property type="match status" value="1"/>
</dbReference>
<dbReference type="NCBIfam" id="TIGR03598">
    <property type="entry name" value="GTPase_YsxC"/>
    <property type="match status" value="1"/>
</dbReference>
<keyword evidence="7 10" id="KW-0342">GTP-binding</keyword>
<evidence type="ECO:0000256" key="6">
    <source>
        <dbReference type="ARBA" id="ARBA00022842"/>
    </source>
</evidence>
<dbReference type="InterPro" id="IPR019987">
    <property type="entry name" value="GTP-bd_ribosome_bio_YsxC"/>
</dbReference>
<comment type="function">
    <text evidence="10">Necessary for normal cell division and for the maintenance of normal septation.</text>
</comment>
<dbReference type="InterPro" id="IPR006073">
    <property type="entry name" value="GTP-bd"/>
</dbReference>
<dbReference type="HAMAP" id="MF_00321">
    <property type="entry name" value="GTPase_EngB"/>
    <property type="match status" value="1"/>
</dbReference>
<dbReference type="GO" id="GO:0046872">
    <property type="term" value="F:metal ion binding"/>
    <property type="evidence" value="ECO:0007669"/>
    <property type="project" value="UniProtKB-KW"/>
</dbReference>
<evidence type="ECO:0000259" key="11">
    <source>
        <dbReference type="PROSITE" id="PS51706"/>
    </source>
</evidence>
<dbReference type="InterPro" id="IPR030393">
    <property type="entry name" value="G_ENGB_dom"/>
</dbReference>
<evidence type="ECO:0000313" key="12">
    <source>
        <dbReference type="EMBL" id="MBE1236124.1"/>
    </source>
</evidence>
<protein>
    <recommendedName>
        <fullName evidence="10">Probable GTP-binding protein EngB</fullName>
    </recommendedName>
</protein>
<accession>A0A8J7CCT9</accession>
<dbReference type="RefSeq" id="WP_192533005.1">
    <property type="nucleotide sequence ID" value="NZ_JACZHT010000001.1"/>
</dbReference>
<evidence type="ECO:0000256" key="5">
    <source>
        <dbReference type="ARBA" id="ARBA00022741"/>
    </source>
</evidence>
<reference evidence="12" key="1">
    <citation type="submission" date="2020-10" db="EMBL/GenBank/DDBJ databases">
        <title>Genome sequence of the unusual species of purple photosynthetic bacteria, Phaeovibrio sulfidiphilus DSM 23193, type strain.</title>
        <authorList>
            <person name="Kyndt J.A."/>
            <person name="Meyer T.E."/>
        </authorList>
    </citation>
    <scope>NUCLEOTIDE SEQUENCE</scope>
    <source>
        <strain evidence="12">DSM 23193</strain>
    </source>
</reference>
<evidence type="ECO:0000256" key="9">
    <source>
        <dbReference type="ARBA" id="ARBA00023306"/>
    </source>
</evidence>
<comment type="caution">
    <text evidence="12">The sequence shown here is derived from an EMBL/GenBank/DDBJ whole genome shotgun (WGS) entry which is preliminary data.</text>
</comment>
<keyword evidence="9 10" id="KW-0131">Cell cycle</keyword>
<keyword evidence="4" id="KW-0479">Metal-binding</keyword>
<keyword evidence="3 10" id="KW-0132">Cell division</keyword>
<keyword evidence="5 10" id="KW-0547">Nucleotide-binding</keyword>
<keyword evidence="13" id="KW-1185">Reference proteome</keyword>
<comment type="similarity">
    <text evidence="2 10">Belongs to the TRAFAC class TrmE-Era-EngA-EngB-Septin-like GTPase superfamily. EngB GTPase family.</text>
</comment>
<evidence type="ECO:0000256" key="1">
    <source>
        <dbReference type="ARBA" id="ARBA00001946"/>
    </source>
</evidence>
<evidence type="ECO:0000256" key="4">
    <source>
        <dbReference type="ARBA" id="ARBA00022723"/>
    </source>
</evidence>
<dbReference type="InterPro" id="IPR027417">
    <property type="entry name" value="P-loop_NTPase"/>
</dbReference>
<comment type="cofactor">
    <cofactor evidence="1">
        <name>Mg(2+)</name>
        <dbReference type="ChEBI" id="CHEBI:18420"/>
    </cofactor>
</comment>
<evidence type="ECO:0000256" key="7">
    <source>
        <dbReference type="ARBA" id="ARBA00023134"/>
    </source>
</evidence>